<feature type="site" description="Important for serine binding" evidence="8">
    <location>
        <position position="358"/>
    </location>
</feature>
<dbReference type="FunFam" id="3.30.930.10:FF:000078">
    <property type="entry name" value="Seryl-tRNA synthetase"/>
    <property type="match status" value="1"/>
</dbReference>
<dbReference type="STRING" id="318479.A0A0N4UD37"/>
<name>A0A0N4UD37_DRAME</name>
<protein>
    <recommendedName>
        <fullName evidence="2">serine--tRNA ligase</fullName>
        <ecNumber evidence="2">6.1.1.11</ecNumber>
    </recommendedName>
    <alternativeName>
        <fullName evidence="7">Seryl-tRNA synthetase</fullName>
    </alternativeName>
</protein>
<evidence type="ECO:0000256" key="9">
    <source>
        <dbReference type="PIRSR" id="PIRSR001529-2"/>
    </source>
</evidence>
<reference evidence="11 13" key="2">
    <citation type="submission" date="2018-11" db="EMBL/GenBank/DDBJ databases">
        <authorList>
            <consortium name="Pathogen Informatics"/>
        </authorList>
    </citation>
    <scope>NUCLEOTIDE SEQUENCE [LARGE SCALE GENOMIC DNA]</scope>
</reference>
<dbReference type="PRINTS" id="PR00981">
    <property type="entry name" value="TRNASYNTHSER"/>
</dbReference>
<proteinExistence type="inferred from homology"/>
<reference evidence="14" key="1">
    <citation type="submission" date="2017-02" db="UniProtKB">
        <authorList>
            <consortium name="WormBaseParasite"/>
        </authorList>
    </citation>
    <scope>IDENTIFICATION</scope>
</reference>
<evidence type="ECO:0000256" key="8">
    <source>
        <dbReference type="PIRSR" id="PIRSR001529-1"/>
    </source>
</evidence>
<feature type="binding site" evidence="8">
    <location>
        <position position="356"/>
    </location>
    <ligand>
        <name>L-serine</name>
        <dbReference type="ChEBI" id="CHEBI:33384"/>
    </ligand>
</feature>
<dbReference type="InterPro" id="IPR006195">
    <property type="entry name" value="aa-tRNA-synth_II"/>
</dbReference>
<evidence type="ECO:0000256" key="1">
    <source>
        <dbReference type="ARBA" id="ARBA00010728"/>
    </source>
</evidence>
<sequence>MHQINDFSLKRRADLDFDFLLNEKNLEIIRSNVKYRKGVGNIDRLHQLWKQIENYSNRKILNENEYRNLWDEFYDEALLIPNFCHPDVPVGDMSFAETRKTFGIKRCDSKNLLTAEKLAGSWRSVVYPRVASGERSYAFIGPLAYLEEALLSYASSVVLKNGFKLVTVPDIVPQYVTAACGLQKRSGKDMQYHIVDSTGELCLSGTAEMGIGDLIKDQTFRAEDLPTKLCAISRCYRPEISRSASEAHLYRVHEFNKMEMFIVCKPDESDRMLEEIVELQCSIFSELGLFCRLLNMPSEELGAPAAQKFDIEAWMPGRKLFGEISSASNCTDYQARRLNIKYTDENNRSHFVHTCNGTAMATNRIIISILETFQNV</sequence>
<feature type="binding site" evidence="8">
    <location>
        <position position="259"/>
    </location>
    <ligand>
        <name>L-serine</name>
        <dbReference type="ChEBI" id="CHEBI:33384"/>
    </ligand>
</feature>
<keyword evidence="3" id="KW-0436">Ligase</keyword>
<evidence type="ECO:0000313" key="12">
    <source>
        <dbReference type="Proteomes" id="UP000038040"/>
    </source>
</evidence>
<evidence type="ECO:0000256" key="3">
    <source>
        <dbReference type="ARBA" id="ARBA00022598"/>
    </source>
</evidence>
<feature type="domain" description="Aminoacyl-transfer RNA synthetases class-II family profile" evidence="10">
    <location>
        <begin position="146"/>
        <end position="376"/>
    </location>
</feature>
<accession>A0A0N4UD37</accession>
<dbReference type="Pfam" id="PF00587">
    <property type="entry name" value="tRNA-synt_2b"/>
    <property type="match status" value="1"/>
</dbReference>
<dbReference type="AlphaFoldDB" id="A0A0N4UD37"/>
<dbReference type="GO" id="GO:0004828">
    <property type="term" value="F:serine-tRNA ligase activity"/>
    <property type="evidence" value="ECO:0007669"/>
    <property type="project" value="UniProtKB-EC"/>
</dbReference>
<dbReference type="GO" id="GO:0005524">
    <property type="term" value="F:ATP binding"/>
    <property type="evidence" value="ECO:0007669"/>
    <property type="project" value="UniProtKB-KW"/>
</dbReference>
<evidence type="ECO:0000313" key="13">
    <source>
        <dbReference type="Proteomes" id="UP000274756"/>
    </source>
</evidence>
<dbReference type="Proteomes" id="UP000038040">
    <property type="component" value="Unplaced"/>
</dbReference>
<dbReference type="GO" id="GO:0006434">
    <property type="term" value="P:seryl-tRNA aminoacylation"/>
    <property type="evidence" value="ECO:0007669"/>
    <property type="project" value="InterPro"/>
</dbReference>
<dbReference type="Proteomes" id="UP000274756">
    <property type="component" value="Unassembled WGS sequence"/>
</dbReference>
<dbReference type="SUPFAM" id="SSF55681">
    <property type="entry name" value="Class II aaRS and biotin synthetases"/>
    <property type="match status" value="1"/>
</dbReference>
<dbReference type="InterPro" id="IPR002314">
    <property type="entry name" value="aa-tRNA-synt_IIb"/>
</dbReference>
<keyword evidence="13" id="KW-1185">Reference proteome</keyword>
<dbReference type="OrthoDB" id="10264585at2759"/>
<evidence type="ECO:0000256" key="5">
    <source>
        <dbReference type="ARBA" id="ARBA00022840"/>
    </source>
</evidence>
<comment type="similarity">
    <text evidence="1">Belongs to the class-II aminoacyl-tRNA synthetase family. Type-1 seryl-tRNA synthetase subfamily.</text>
</comment>
<keyword evidence="5 9" id="KW-0067">ATP-binding</keyword>
<keyword evidence="4" id="KW-0547">Nucleotide-binding</keyword>
<evidence type="ECO:0000256" key="4">
    <source>
        <dbReference type="ARBA" id="ARBA00022741"/>
    </source>
</evidence>
<dbReference type="InterPro" id="IPR002317">
    <property type="entry name" value="Ser-tRNA-ligase_type_1"/>
</dbReference>
<organism evidence="12 14">
    <name type="scientific">Dracunculus medinensis</name>
    <name type="common">Guinea worm</name>
    <dbReference type="NCBI Taxonomy" id="318479"/>
    <lineage>
        <taxon>Eukaryota</taxon>
        <taxon>Metazoa</taxon>
        <taxon>Ecdysozoa</taxon>
        <taxon>Nematoda</taxon>
        <taxon>Chromadorea</taxon>
        <taxon>Rhabditida</taxon>
        <taxon>Spirurina</taxon>
        <taxon>Dracunculoidea</taxon>
        <taxon>Dracunculidae</taxon>
        <taxon>Dracunculus</taxon>
    </lineage>
</organism>
<evidence type="ECO:0000256" key="2">
    <source>
        <dbReference type="ARBA" id="ARBA00012840"/>
    </source>
</evidence>
<evidence type="ECO:0000313" key="14">
    <source>
        <dbReference type="WBParaSite" id="DME_0000521701-mRNA-1"/>
    </source>
</evidence>
<evidence type="ECO:0000313" key="11">
    <source>
        <dbReference type="EMBL" id="VDN59043.1"/>
    </source>
</evidence>
<feature type="binding site" evidence="8">
    <location>
        <position position="237"/>
    </location>
    <ligand>
        <name>L-serine</name>
        <dbReference type="ChEBI" id="CHEBI:33384"/>
    </ligand>
</feature>
<dbReference type="WBParaSite" id="DME_0000521701-mRNA-1">
    <property type="protein sequence ID" value="DME_0000521701-mRNA-1"/>
    <property type="gene ID" value="DME_0000521701"/>
</dbReference>
<dbReference type="InterPro" id="IPR045864">
    <property type="entry name" value="aa-tRNA-synth_II/BPL/LPL"/>
</dbReference>
<evidence type="ECO:0000256" key="7">
    <source>
        <dbReference type="ARBA" id="ARBA00031113"/>
    </source>
</evidence>
<dbReference type="EMBL" id="UYYG01001175">
    <property type="protein sequence ID" value="VDN59043.1"/>
    <property type="molecule type" value="Genomic_DNA"/>
</dbReference>
<dbReference type="EC" id="6.1.1.11" evidence="2"/>
<dbReference type="PANTHER" id="PTHR11778">
    <property type="entry name" value="SERYL-TRNA SYNTHETASE"/>
    <property type="match status" value="1"/>
</dbReference>
<feature type="binding site" evidence="9">
    <location>
        <begin position="323"/>
        <end position="326"/>
    </location>
    <ligand>
        <name>ATP</name>
        <dbReference type="ChEBI" id="CHEBI:30616"/>
    </ligand>
</feature>
<feature type="binding site" evidence="8">
    <location>
        <position position="206"/>
    </location>
    <ligand>
        <name>L-serine</name>
        <dbReference type="ChEBI" id="CHEBI:33384"/>
    </ligand>
</feature>
<dbReference type="PIRSF" id="PIRSF001529">
    <property type="entry name" value="Ser-tRNA-synth_IIa"/>
    <property type="match status" value="1"/>
</dbReference>
<keyword evidence="6" id="KW-0030">Aminoacyl-tRNA synthetase</keyword>
<dbReference type="Gene3D" id="3.30.930.10">
    <property type="entry name" value="Bira Bifunctional Protein, Domain 2"/>
    <property type="match status" value="1"/>
</dbReference>
<evidence type="ECO:0000256" key="6">
    <source>
        <dbReference type="ARBA" id="ARBA00023146"/>
    </source>
</evidence>
<feature type="binding site" evidence="9">
    <location>
        <begin position="237"/>
        <end position="239"/>
    </location>
    <ligand>
        <name>ATP</name>
        <dbReference type="ChEBI" id="CHEBI:30616"/>
    </ligand>
</feature>
<evidence type="ECO:0000259" key="10">
    <source>
        <dbReference type="PROSITE" id="PS50862"/>
    </source>
</evidence>
<feature type="binding site" evidence="9">
    <location>
        <begin position="252"/>
        <end position="255"/>
    </location>
    <ligand>
        <name>ATP</name>
        <dbReference type="ChEBI" id="CHEBI:30616"/>
    </ligand>
</feature>
<gene>
    <name evidence="11" type="ORF">DME_LOCUS9016</name>
</gene>
<dbReference type="PROSITE" id="PS50862">
    <property type="entry name" value="AA_TRNA_LIGASE_II"/>
    <property type="match status" value="1"/>
</dbReference>